<reference evidence="1 2" key="2">
    <citation type="submission" date="2018-11" db="EMBL/GenBank/DDBJ databases">
        <authorList>
            <consortium name="Pathogen Informatics"/>
        </authorList>
    </citation>
    <scope>NUCLEOTIDE SEQUENCE [LARGE SCALE GENOMIC DNA]</scope>
    <source>
        <strain evidence="1 2">NST_G2</strain>
    </source>
</reference>
<evidence type="ECO:0000313" key="3">
    <source>
        <dbReference type="WBParaSite" id="SSLN_0000467201-mRNA-1"/>
    </source>
</evidence>
<organism evidence="3">
    <name type="scientific">Schistocephalus solidus</name>
    <name type="common">Tapeworm</name>
    <dbReference type="NCBI Taxonomy" id="70667"/>
    <lineage>
        <taxon>Eukaryota</taxon>
        <taxon>Metazoa</taxon>
        <taxon>Spiralia</taxon>
        <taxon>Lophotrochozoa</taxon>
        <taxon>Platyhelminthes</taxon>
        <taxon>Cestoda</taxon>
        <taxon>Eucestoda</taxon>
        <taxon>Diphyllobothriidea</taxon>
        <taxon>Diphyllobothriidae</taxon>
        <taxon>Schistocephalus</taxon>
    </lineage>
</organism>
<dbReference type="InterPro" id="IPR011990">
    <property type="entry name" value="TPR-like_helical_dom_sf"/>
</dbReference>
<dbReference type="WBParaSite" id="SSLN_0000467201-mRNA-1">
    <property type="protein sequence ID" value="SSLN_0000467201-mRNA-1"/>
    <property type="gene ID" value="SSLN_0000467201"/>
</dbReference>
<dbReference type="Proteomes" id="UP000275846">
    <property type="component" value="Unassembled WGS sequence"/>
</dbReference>
<dbReference type="OrthoDB" id="28112at2759"/>
<proteinExistence type="predicted"/>
<keyword evidence="2" id="KW-1185">Reference proteome</keyword>
<accession>A0A183SJX2</accession>
<gene>
    <name evidence="1" type="ORF">SSLN_LOCUS4520</name>
</gene>
<evidence type="ECO:0000313" key="2">
    <source>
        <dbReference type="Proteomes" id="UP000275846"/>
    </source>
</evidence>
<reference evidence="3" key="1">
    <citation type="submission" date="2016-06" db="UniProtKB">
        <authorList>
            <consortium name="WormBaseParasite"/>
        </authorList>
    </citation>
    <scope>IDENTIFICATION</scope>
</reference>
<dbReference type="AlphaFoldDB" id="A0A183SJX2"/>
<evidence type="ECO:0000313" key="1">
    <source>
        <dbReference type="EMBL" id="VDL90905.1"/>
    </source>
</evidence>
<name>A0A183SJX2_SCHSO</name>
<dbReference type="EMBL" id="UYSU01032899">
    <property type="protein sequence ID" value="VDL90905.1"/>
    <property type="molecule type" value="Genomic_DNA"/>
</dbReference>
<dbReference type="Gene3D" id="1.25.40.10">
    <property type="entry name" value="Tetratricopeptide repeat domain"/>
    <property type="match status" value="1"/>
</dbReference>
<dbReference type="STRING" id="70667.A0A183SJX2"/>
<sequence length="273" mass="31167">MNTFITRILRSKTTPGLQQICYRFQSRVDVWMRFIWFSRALGRHMSVVRLWDRLLQVHGRTDPRLWAAAAAFHLDQGARAQARSALGQLSVERRALARAKRKVVRLRKVPSCSAESAALRLETKHLQSLRESLGRATRITWDRTLLRGLREARRLLTQGLAFNENSAFLLLELLKCEASAADFFRERVLLRRQQATAEHVVVPSSKRDRSVIRSEQTDRDDATAFAGCKSMALFSVPVEDQLSSSSLAILSLARPITLAFSKAKLWFFCCVWP</sequence>
<protein>
    <submittedName>
        <fullName evidence="3">Rab-GAP TBC domain-containing protein</fullName>
    </submittedName>
</protein>